<dbReference type="AlphaFoldDB" id="A0A9W6BTT9"/>
<protein>
    <submittedName>
        <fullName evidence="2">Uncharacterized protein</fullName>
    </submittedName>
</protein>
<feature type="compositionally biased region" description="Basic and acidic residues" evidence="1">
    <location>
        <begin position="121"/>
        <end position="134"/>
    </location>
</feature>
<feature type="compositionally biased region" description="Low complexity" evidence="1">
    <location>
        <begin position="22"/>
        <end position="35"/>
    </location>
</feature>
<reference evidence="2 3" key="1">
    <citation type="journal article" date="2023" name="Commun. Biol.">
        <title>Reorganization of the ancestral sex-determining regions during the evolution of trioecy in Pleodorina starrii.</title>
        <authorList>
            <person name="Takahashi K."/>
            <person name="Suzuki S."/>
            <person name="Kawai-Toyooka H."/>
            <person name="Yamamoto K."/>
            <person name="Hamaji T."/>
            <person name="Ootsuki R."/>
            <person name="Yamaguchi H."/>
            <person name="Kawachi M."/>
            <person name="Higashiyama T."/>
            <person name="Nozaki H."/>
        </authorList>
    </citation>
    <scope>NUCLEOTIDE SEQUENCE [LARGE SCALE GENOMIC DNA]</scope>
    <source>
        <strain evidence="2 3">NIES-4479</strain>
    </source>
</reference>
<accession>A0A9W6BTT9</accession>
<gene>
    <name evidence="2" type="primary">PLEST011922</name>
    <name evidence="2" type="ORF">PLESTB_001310100</name>
</gene>
<evidence type="ECO:0000313" key="2">
    <source>
        <dbReference type="EMBL" id="GLC58028.1"/>
    </source>
</evidence>
<feature type="compositionally biased region" description="Pro residues" evidence="1">
    <location>
        <begin position="303"/>
        <end position="326"/>
    </location>
</feature>
<sequence length="519" mass="56125">MKPGETCKAAAGGTSNKGPFDARATLPPAAVAAMPLKQRPDVLEEPHTKPPYRRNRRLSRWKHQKPAQNGGKAGPRFQQHRSSHQQRWKQHAPKAAASPPSPRSPDAGDEEMENSGYNTPEHYREPPSPRPPPEEWFHTRLITKQMPSVQELHGIPCSSLFGALAQPNNPYGGFDAFPFYNQVLTDHPQAEWGVPNFNGQALAGHPQAGWAFPNFNGQALTGHPQAKWGVPNLNGQALAGNPQAGWAFPNVNGQAVTGNPQAWWGYPNVINGHAVTGNPHAWWGYPNVHGQVHQATTTYQPQAAPPPPAPQPQAAPPPPAPQPQAAPLPNAVIEPQEVDQVVPPLGIIPRPFFSDDISAGAAADDGEGSGSNLLRALEEVQQWREAEQLEEAAANVRSSPMLRGFVKLALAGVVGMEEASKLCTRLFDDVGPWNADERLNGFDDLGVEIRAANRTEAIQKITGAMFGTMQVAVFDQRPLRPAFVHAFATFEDVALRPEEPIGGVMGGVMAQRPPEGPME</sequence>
<feature type="region of interest" description="Disordered" evidence="1">
    <location>
        <begin position="1"/>
        <end position="134"/>
    </location>
</feature>
<dbReference type="Proteomes" id="UP001165080">
    <property type="component" value="Unassembled WGS sequence"/>
</dbReference>
<feature type="compositionally biased region" description="Basic residues" evidence="1">
    <location>
        <begin position="50"/>
        <end position="65"/>
    </location>
</feature>
<dbReference type="EMBL" id="BRXU01000021">
    <property type="protein sequence ID" value="GLC58028.1"/>
    <property type="molecule type" value="Genomic_DNA"/>
</dbReference>
<feature type="compositionally biased region" description="Basic residues" evidence="1">
    <location>
        <begin position="78"/>
        <end position="92"/>
    </location>
</feature>
<organism evidence="2 3">
    <name type="scientific">Pleodorina starrii</name>
    <dbReference type="NCBI Taxonomy" id="330485"/>
    <lineage>
        <taxon>Eukaryota</taxon>
        <taxon>Viridiplantae</taxon>
        <taxon>Chlorophyta</taxon>
        <taxon>core chlorophytes</taxon>
        <taxon>Chlorophyceae</taxon>
        <taxon>CS clade</taxon>
        <taxon>Chlamydomonadales</taxon>
        <taxon>Volvocaceae</taxon>
        <taxon>Pleodorina</taxon>
    </lineage>
</organism>
<proteinExistence type="predicted"/>
<feature type="region of interest" description="Disordered" evidence="1">
    <location>
        <begin position="297"/>
        <end position="327"/>
    </location>
</feature>
<name>A0A9W6BTT9_9CHLO</name>
<keyword evidence="3" id="KW-1185">Reference proteome</keyword>
<comment type="caution">
    <text evidence="2">The sequence shown here is derived from an EMBL/GenBank/DDBJ whole genome shotgun (WGS) entry which is preliminary data.</text>
</comment>
<evidence type="ECO:0000313" key="3">
    <source>
        <dbReference type="Proteomes" id="UP001165080"/>
    </source>
</evidence>
<feature type="compositionally biased region" description="Basic and acidic residues" evidence="1">
    <location>
        <begin position="38"/>
        <end position="48"/>
    </location>
</feature>
<evidence type="ECO:0000256" key="1">
    <source>
        <dbReference type="SAM" id="MobiDB-lite"/>
    </source>
</evidence>